<accession>A0ABX5J9T8</accession>
<comment type="caution">
    <text evidence="6">The sequence shown here is derived from an EMBL/GenBank/DDBJ whole genome shotgun (WGS) entry which is preliminary data.</text>
</comment>
<dbReference type="InterPro" id="IPR000577">
    <property type="entry name" value="Carb_kinase_FGGY"/>
</dbReference>
<evidence type="ECO:0000313" key="6">
    <source>
        <dbReference type="EMBL" id="PTM78540.1"/>
    </source>
</evidence>
<dbReference type="SUPFAM" id="SSF53067">
    <property type="entry name" value="Actin-like ATPase domain"/>
    <property type="match status" value="2"/>
</dbReference>
<feature type="domain" description="Carbohydrate kinase FGGY N-terminal" evidence="4">
    <location>
        <begin position="5"/>
        <end position="246"/>
    </location>
</feature>
<keyword evidence="2" id="KW-0808">Transferase</keyword>
<dbReference type="PIRSF" id="PIRSF000538">
    <property type="entry name" value="GlpK"/>
    <property type="match status" value="1"/>
</dbReference>
<dbReference type="RefSeq" id="WP_235836971.1">
    <property type="nucleotide sequence ID" value="NZ_MABH01000139.1"/>
</dbReference>
<keyword evidence="3 6" id="KW-0418">Kinase</keyword>
<feature type="domain" description="Carbohydrate kinase FGGY C-terminal" evidence="5">
    <location>
        <begin position="261"/>
        <end position="435"/>
    </location>
</feature>
<name>A0ABX5J9T8_9RHOB</name>
<evidence type="ECO:0000256" key="2">
    <source>
        <dbReference type="ARBA" id="ARBA00022679"/>
    </source>
</evidence>
<comment type="similarity">
    <text evidence="1">Belongs to the FGGY kinase family.</text>
</comment>
<dbReference type="InterPro" id="IPR043129">
    <property type="entry name" value="ATPase_NBD"/>
</dbReference>
<dbReference type="PANTHER" id="PTHR43095:SF5">
    <property type="entry name" value="XYLULOSE KINASE"/>
    <property type="match status" value="1"/>
</dbReference>
<protein>
    <submittedName>
        <fullName evidence="6">Erythritol kinase (L-erythritol 4-phosphate-forming)</fullName>
    </submittedName>
</protein>
<evidence type="ECO:0000259" key="4">
    <source>
        <dbReference type="Pfam" id="PF00370"/>
    </source>
</evidence>
<dbReference type="EMBL" id="PZZW01000004">
    <property type="protein sequence ID" value="PTM78540.1"/>
    <property type="molecule type" value="Genomic_DNA"/>
</dbReference>
<dbReference type="PANTHER" id="PTHR43095">
    <property type="entry name" value="SUGAR KINASE"/>
    <property type="match status" value="1"/>
</dbReference>
<dbReference type="InterPro" id="IPR018485">
    <property type="entry name" value="FGGY_C"/>
</dbReference>
<dbReference type="GO" id="GO:0016301">
    <property type="term" value="F:kinase activity"/>
    <property type="evidence" value="ECO:0007669"/>
    <property type="project" value="UniProtKB-KW"/>
</dbReference>
<gene>
    <name evidence="6" type="ORF">C8J29_104501</name>
</gene>
<dbReference type="Proteomes" id="UP000240800">
    <property type="component" value="Unassembled WGS sequence"/>
</dbReference>
<evidence type="ECO:0000256" key="3">
    <source>
        <dbReference type="ARBA" id="ARBA00022777"/>
    </source>
</evidence>
<sequence length="504" mass="52165">MSPILLALDSGTTAVKAAAFAADGRMIATAERANGALRRDGVRVEQDMAVTRDEAFAVLRDCVARIAGAGEVAGLVLTGQGDGLWPVDAAGEPLGRAMTWLDGRARDMMAELAPELDRVQAITGSRPTAASASLQLMWLQRNDPARLEAMSHALRLKEWLLLALTGQVAGELTAALPVWGRWQDGALRPEVQEALGLGRGLDLLPPFEPVGQCRAPLAPSVARDLGLPVGLPVLLGPGDVQASFIGMGLGSRRGVTAGSIFGTSAIHACLHSDPAAMGAAPAGAMVQSFALGEGYISFHPCFNGATLLHHLARQFQDLPGSAAPAYSGLILHPFLEPGGERAPWTEPNARGALLGLTAATTPAEIAWAGREALVFVACHSHDLLGAAAGELALGGGLAADRHFAQFLATTLGGPVQRSASGHAGLRGLAAIGARSLLGATPDEIGARWVAAPDETLLPQTGAVADYAARKRGLFTGLLQAVMPYWAALSDLRAEADTLTKRDPA</sequence>
<evidence type="ECO:0000256" key="1">
    <source>
        <dbReference type="ARBA" id="ARBA00009156"/>
    </source>
</evidence>
<proteinExistence type="inferred from homology"/>
<dbReference type="InterPro" id="IPR018484">
    <property type="entry name" value="FGGY_N"/>
</dbReference>
<evidence type="ECO:0000313" key="7">
    <source>
        <dbReference type="Proteomes" id="UP000240800"/>
    </source>
</evidence>
<dbReference type="Pfam" id="PF02782">
    <property type="entry name" value="FGGY_C"/>
    <property type="match status" value="1"/>
</dbReference>
<organism evidence="6 7">
    <name type="scientific">Cereibacter johrii</name>
    <dbReference type="NCBI Taxonomy" id="445629"/>
    <lineage>
        <taxon>Bacteria</taxon>
        <taxon>Pseudomonadati</taxon>
        <taxon>Pseudomonadota</taxon>
        <taxon>Alphaproteobacteria</taxon>
        <taxon>Rhodobacterales</taxon>
        <taxon>Paracoccaceae</taxon>
        <taxon>Cereibacter</taxon>
    </lineage>
</organism>
<dbReference type="InterPro" id="IPR050406">
    <property type="entry name" value="FGGY_Carb_Kinase"/>
</dbReference>
<keyword evidence="7" id="KW-1185">Reference proteome</keyword>
<reference evidence="6 7" key="1">
    <citation type="submission" date="2018-04" db="EMBL/GenBank/DDBJ databases">
        <title>Genomic Encyclopedia of Type Strains, Phase III (KMG-III): the genomes of soil and plant-associated and newly described type strains.</title>
        <authorList>
            <person name="Whitman W."/>
        </authorList>
    </citation>
    <scope>NUCLEOTIDE SEQUENCE [LARGE SCALE GENOMIC DNA]</scope>
    <source>
        <strain evidence="6 7">JA192</strain>
    </source>
</reference>
<dbReference type="Pfam" id="PF00370">
    <property type="entry name" value="FGGY_N"/>
    <property type="match status" value="1"/>
</dbReference>
<dbReference type="Gene3D" id="3.30.420.40">
    <property type="match status" value="2"/>
</dbReference>
<evidence type="ECO:0000259" key="5">
    <source>
        <dbReference type="Pfam" id="PF02782"/>
    </source>
</evidence>